<dbReference type="RefSeq" id="WP_153068711.1">
    <property type="nucleotide sequence ID" value="NZ_JBFAUK010000010.1"/>
</dbReference>
<evidence type="ECO:0000256" key="2">
    <source>
        <dbReference type="SAM" id="Phobius"/>
    </source>
</evidence>
<sequence>MPPFPSSPEAAPPVPAPPVPAVRTVPPLPPHVPPPTRTVPRFAPVRVGGRRCDGAAAWLLAAAGTLSLYGCLLISGHLG</sequence>
<dbReference type="Proteomes" id="UP001552594">
    <property type="component" value="Unassembled WGS sequence"/>
</dbReference>
<keyword evidence="2" id="KW-1133">Transmembrane helix</keyword>
<evidence type="ECO:0000313" key="4">
    <source>
        <dbReference type="Proteomes" id="UP001552594"/>
    </source>
</evidence>
<feature type="region of interest" description="Disordered" evidence="1">
    <location>
        <begin position="1"/>
        <end position="22"/>
    </location>
</feature>
<accession>A0ABV3JYG5</accession>
<reference evidence="3 4" key="1">
    <citation type="submission" date="2024-06" db="EMBL/GenBank/DDBJ databases">
        <title>The Natural Products Discovery Center: Release of the First 8490 Sequenced Strains for Exploring Actinobacteria Biosynthetic Diversity.</title>
        <authorList>
            <person name="Kalkreuter E."/>
            <person name="Kautsar S.A."/>
            <person name="Yang D."/>
            <person name="Bader C.D."/>
            <person name="Teijaro C.N."/>
            <person name="Fluegel L."/>
            <person name="Davis C.M."/>
            <person name="Simpson J.R."/>
            <person name="Lauterbach L."/>
            <person name="Steele A.D."/>
            <person name="Gui C."/>
            <person name="Meng S."/>
            <person name="Li G."/>
            <person name="Viehrig K."/>
            <person name="Ye F."/>
            <person name="Su P."/>
            <person name="Kiefer A.F."/>
            <person name="Nichols A."/>
            <person name="Cepeda A.J."/>
            <person name="Yan W."/>
            <person name="Fan B."/>
            <person name="Jiang Y."/>
            <person name="Adhikari A."/>
            <person name="Zheng C.-J."/>
            <person name="Schuster L."/>
            <person name="Cowan T.M."/>
            <person name="Smanski M.J."/>
            <person name="Chevrette M.G."/>
            <person name="De Carvalho L.P.S."/>
            <person name="Shen B."/>
        </authorList>
    </citation>
    <scope>NUCLEOTIDE SEQUENCE [LARGE SCALE GENOMIC DNA]</scope>
    <source>
        <strain evidence="3 4">NPDC052347</strain>
    </source>
</reference>
<keyword evidence="2" id="KW-0812">Transmembrane</keyword>
<evidence type="ECO:0000313" key="3">
    <source>
        <dbReference type="EMBL" id="MEV5507926.1"/>
    </source>
</evidence>
<keyword evidence="2" id="KW-0472">Membrane</keyword>
<dbReference type="EMBL" id="JBFAUK010000010">
    <property type="protein sequence ID" value="MEV5507926.1"/>
    <property type="molecule type" value="Genomic_DNA"/>
</dbReference>
<organism evidence="3 4">
    <name type="scientific">Streptomyces orinoci</name>
    <name type="common">Streptoverticillium orinoci</name>
    <dbReference type="NCBI Taxonomy" id="67339"/>
    <lineage>
        <taxon>Bacteria</taxon>
        <taxon>Bacillati</taxon>
        <taxon>Actinomycetota</taxon>
        <taxon>Actinomycetes</taxon>
        <taxon>Kitasatosporales</taxon>
        <taxon>Streptomycetaceae</taxon>
        <taxon>Streptomyces</taxon>
    </lineage>
</organism>
<name>A0ABV3JYG5_STRON</name>
<keyword evidence="4" id="KW-1185">Reference proteome</keyword>
<protein>
    <submittedName>
        <fullName evidence="3">Uncharacterized protein</fullName>
    </submittedName>
</protein>
<proteinExistence type="predicted"/>
<comment type="caution">
    <text evidence="3">The sequence shown here is derived from an EMBL/GenBank/DDBJ whole genome shotgun (WGS) entry which is preliminary data.</text>
</comment>
<evidence type="ECO:0000256" key="1">
    <source>
        <dbReference type="SAM" id="MobiDB-lite"/>
    </source>
</evidence>
<feature type="transmembrane region" description="Helical" evidence="2">
    <location>
        <begin position="56"/>
        <end position="78"/>
    </location>
</feature>
<gene>
    <name evidence="3" type="ORF">AB0L16_15825</name>
</gene>